<dbReference type="AlphaFoldDB" id="A0A2S2NKT1"/>
<sequence length="380" mass="45123">MCITKKKNSVSAITEPDQRGKHAPSNKLSDNIIEHVKNHIRSFPSYSSHYSRERTKRKYLGPDMNISRMYQAYIDECEKSCIESTLQTKEWMYRKIFNEQFNLSFHPPYNDTCDECDRLILSEKQENSAEQKLIIANQRDQHLIETTLRCKLKKEDKIKSNENKDTTVFITMDMQKCLPVPFLHNCQSFYLRKLWVLNETIEDSTNNKSFAFMWDETKAARGANEIASVLYKWIENEVQHKSTINEVNLWTDNCAGQNRNLTIVMAYFWFLFKYPNLQEINHKFLLRGHTHLEVDSVHSVIERKKKRFPLLSLSVPKEWEQFVETARVKNPITVHSMEIEDFKNFCIMEIMHHLSLAKKMTMGIYFTYQKLFGYRLKKII</sequence>
<reference evidence="3" key="1">
    <citation type="submission" date="2018-04" db="EMBL/GenBank/DDBJ databases">
        <title>Transcriptome of Schizaphis graminum biotype I.</title>
        <authorList>
            <person name="Scully E.D."/>
            <person name="Geib S.M."/>
            <person name="Palmer N.A."/>
            <person name="Koch K."/>
            <person name="Bradshaw J."/>
            <person name="Heng-Moss T."/>
            <person name="Sarath G."/>
        </authorList>
    </citation>
    <scope>NUCLEOTIDE SEQUENCE</scope>
</reference>
<evidence type="ECO:0000256" key="1">
    <source>
        <dbReference type="SAM" id="MobiDB-lite"/>
    </source>
</evidence>
<protein>
    <recommendedName>
        <fullName evidence="2">DUF7869 domain-containing protein</fullName>
    </recommendedName>
</protein>
<evidence type="ECO:0000313" key="3">
    <source>
        <dbReference type="EMBL" id="MBY17747.1"/>
    </source>
</evidence>
<feature type="domain" description="DUF7869" evidence="2">
    <location>
        <begin position="207"/>
        <end position="345"/>
    </location>
</feature>
<gene>
    <name evidence="3" type="ORF">g.112350</name>
</gene>
<evidence type="ECO:0000259" key="2">
    <source>
        <dbReference type="Pfam" id="PF25273"/>
    </source>
</evidence>
<dbReference type="InterPro" id="IPR057191">
    <property type="entry name" value="DUF7869"/>
</dbReference>
<organism evidence="3">
    <name type="scientific">Schizaphis graminum</name>
    <name type="common">Green bug aphid</name>
    <dbReference type="NCBI Taxonomy" id="13262"/>
    <lineage>
        <taxon>Eukaryota</taxon>
        <taxon>Metazoa</taxon>
        <taxon>Ecdysozoa</taxon>
        <taxon>Arthropoda</taxon>
        <taxon>Hexapoda</taxon>
        <taxon>Insecta</taxon>
        <taxon>Pterygota</taxon>
        <taxon>Neoptera</taxon>
        <taxon>Paraneoptera</taxon>
        <taxon>Hemiptera</taxon>
        <taxon>Sternorrhyncha</taxon>
        <taxon>Aphidomorpha</taxon>
        <taxon>Aphidoidea</taxon>
        <taxon>Aphididae</taxon>
        <taxon>Aphidini</taxon>
        <taxon>Schizaphis</taxon>
    </lineage>
</organism>
<proteinExistence type="predicted"/>
<dbReference type="PANTHER" id="PTHR10773">
    <property type="entry name" value="DNA-DIRECTED RNA POLYMERASES I, II, AND III SUBUNIT RPABC2"/>
    <property type="match status" value="1"/>
</dbReference>
<dbReference type="Pfam" id="PF25273">
    <property type="entry name" value="DUF7869"/>
    <property type="match status" value="1"/>
</dbReference>
<accession>A0A2S2NKT1</accession>
<dbReference type="EMBL" id="GGMR01005128">
    <property type="protein sequence ID" value="MBY17747.1"/>
    <property type="molecule type" value="Transcribed_RNA"/>
</dbReference>
<feature type="region of interest" description="Disordered" evidence="1">
    <location>
        <begin position="1"/>
        <end position="29"/>
    </location>
</feature>
<dbReference type="PANTHER" id="PTHR10773:SF19">
    <property type="match status" value="1"/>
</dbReference>
<name>A0A2S2NKT1_SCHGA</name>